<dbReference type="GO" id="GO:0004040">
    <property type="term" value="F:amidase activity"/>
    <property type="evidence" value="ECO:0007669"/>
    <property type="project" value="InterPro"/>
</dbReference>
<comment type="caution">
    <text evidence="5">The sequence shown here is derived from an EMBL/GenBank/DDBJ whole genome shotgun (WGS) entry which is preliminary data.</text>
</comment>
<keyword evidence="2" id="KW-0378">Hydrolase</keyword>
<dbReference type="RefSeq" id="WP_162259985.1">
    <property type="nucleotide sequence ID" value="NZ_AYYY01000070.1"/>
</dbReference>
<keyword evidence="6" id="KW-1185">Reference proteome</keyword>
<protein>
    <submittedName>
        <fullName evidence="5">N-acetylmuramoyl-L-alanine amidase</fullName>
    </submittedName>
</protein>
<dbReference type="Proteomes" id="UP000051733">
    <property type="component" value="Unassembled WGS sequence"/>
</dbReference>
<sequence length="427" mass="47903">MSQWWEPVAVLASQPSMPIKEEVIWSADEQDREQQRAQKDADQAVLDGITELASVQMSGKSVQYQTVFERTFNQDWVDYQAYFTLGQTFDWAVMTLPEALTNLSHESVCYQALMRGKAQYERQPVISALTPEKQASSRTKSEIKNNSTKLVQQPVQRPVERPVQSTSSKFSRERQQTEPRKSGPTESTTPKSRVSNDPSSTEKVVQVILPEKLPIIGSQQSFIKHIAQSAKIIAANNDLYASVMIAQAALESSWGTSDLSGRHHNLFGIKGGYRGQSIQMWTKEVTNAGVQKHILADFRSYPSVAASLRDYAVVMQQPIFRNAKKSQTNSYEEATTFLTQRYATDPTYGQKLNQIIKTYDLTRYDHAEVPSSTIPKSHHQAPFSKSTVLKHHQQNHSSKGMSATIKKVCFSSAGLIVCLLLKKGLKL</sequence>
<dbReference type="Pfam" id="PF01832">
    <property type="entry name" value="Glucosaminidase"/>
    <property type="match status" value="1"/>
</dbReference>
<comment type="similarity">
    <text evidence="1">Belongs to the glycosyl hydrolase 73 family.</text>
</comment>
<evidence type="ECO:0000313" key="6">
    <source>
        <dbReference type="Proteomes" id="UP000051733"/>
    </source>
</evidence>
<evidence type="ECO:0000256" key="1">
    <source>
        <dbReference type="ARBA" id="ARBA00010266"/>
    </source>
</evidence>
<proteinExistence type="inferred from homology"/>
<evidence type="ECO:0000256" key="2">
    <source>
        <dbReference type="ARBA" id="ARBA00022801"/>
    </source>
</evidence>
<feature type="compositionally biased region" description="Polar residues" evidence="3">
    <location>
        <begin position="184"/>
        <end position="203"/>
    </location>
</feature>
<feature type="region of interest" description="Disordered" evidence="3">
    <location>
        <begin position="128"/>
        <end position="203"/>
    </location>
</feature>
<dbReference type="PATRIC" id="fig|1423813.3.peg.944"/>
<dbReference type="Gene3D" id="1.10.530.10">
    <property type="match status" value="1"/>
</dbReference>
<evidence type="ECO:0000256" key="3">
    <source>
        <dbReference type="SAM" id="MobiDB-lite"/>
    </source>
</evidence>
<feature type="compositionally biased region" description="Basic and acidic residues" evidence="3">
    <location>
        <begin position="170"/>
        <end position="183"/>
    </location>
</feature>
<feature type="compositionally biased region" description="Polar residues" evidence="3">
    <location>
        <begin position="133"/>
        <end position="155"/>
    </location>
</feature>
<dbReference type="PANTHER" id="PTHR33308">
    <property type="entry name" value="PEPTIDOGLYCAN HYDROLASE FLGJ"/>
    <property type="match status" value="1"/>
</dbReference>
<dbReference type="SMART" id="SM00047">
    <property type="entry name" value="LYZ2"/>
    <property type="match status" value="1"/>
</dbReference>
<dbReference type="PRINTS" id="PR01002">
    <property type="entry name" value="FLGFLGJ"/>
</dbReference>
<evidence type="ECO:0000259" key="4">
    <source>
        <dbReference type="SMART" id="SM00047"/>
    </source>
</evidence>
<reference evidence="5 6" key="1">
    <citation type="journal article" date="2015" name="Genome Announc.">
        <title>Expanding the biotechnology potential of lactobacilli through comparative genomics of 213 strains and associated genera.</title>
        <authorList>
            <person name="Sun Z."/>
            <person name="Harris H.M."/>
            <person name="McCann A."/>
            <person name="Guo C."/>
            <person name="Argimon S."/>
            <person name="Zhang W."/>
            <person name="Yang X."/>
            <person name="Jeffery I.B."/>
            <person name="Cooney J.C."/>
            <person name="Kagawa T.F."/>
            <person name="Liu W."/>
            <person name="Song Y."/>
            <person name="Salvetti E."/>
            <person name="Wrobel A."/>
            <person name="Rasinkangas P."/>
            <person name="Parkhill J."/>
            <person name="Rea M.C."/>
            <person name="O'Sullivan O."/>
            <person name="Ritari J."/>
            <person name="Douillard F.P."/>
            <person name="Paul Ross R."/>
            <person name="Yang R."/>
            <person name="Briner A.E."/>
            <person name="Felis G.E."/>
            <person name="de Vos W.M."/>
            <person name="Barrangou R."/>
            <person name="Klaenhammer T.R."/>
            <person name="Caufield P.W."/>
            <person name="Cui Y."/>
            <person name="Zhang H."/>
            <person name="O'Toole P.W."/>
        </authorList>
    </citation>
    <scope>NUCLEOTIDE SEQUENCE [LARGE SCALE GENOMIC DNA]</scope>
    <source>
        <strain evidence="5 6">DSM 20634</strain>
    </source>
</reference>
<accession>A0A0R2A852</accession>
<dbReference type="InterPro" id="IPR002901">
    <property type="entry name" value="MGlyc_endo_b_GlcNAc-like_dom"/>
</dbReference>
<gene>
    <name evidence="5" type="ORF">FC26_GL000918</name>
</gene>
<dbReference type="STRING" id="1423813.FC26_GL000918"/>
<dbReference type="Gene3D" id="4.10.80.30">
    <property type="entry name" value="DNA polymerase, domain 6"/>
    <property type="match status" value="1"/>
</dbReference>
<organism evidence="5 6">
    <name type="scientific">Paucilactobacillus vaccinostercus DSM 20634</name>
    <dbReference type="NCBI Taxonomy" id="1423813"/>
    <lineage>
        <taxon>Bacteria</taxon>
        <taxon>Bacillati</taxon>
        <taxon>Bacillota</taxon>
        <taxon>Bacilli</taxon>
        <taxon>Lactobacillales</taxon>
        <taxon>Lactobacillaceae</taxon>
        <taxon>Paucilactobacillus</taxon>
    </lineage>
</organism>
<feature type="domain" description="Mannosyl-glycoprotein endo-beta-N-acetylglucosamidase-like" evidence="4">
    <location>
        <begin position="212"/>
        <end position="365"/>
    </location>
</feature>
<name>A0A0R2A852_9LACO</name>
<dbReference type="InterPro" id="IPR051056">
    <property type="entry name" value="Glycosyl_Hydrolase_73"/>
</dbReference>
<evidence type="ECO:0000313" key="5">
    <source>
        <dbReference type="EMBL" id="KRM60283.1"/>
    </source>
</evidence>
<dbReference type="PANTHER" id="PTHR33308:SF9">
    <property type="entry name" value="PEPTIDOGLYCAN HYDROLASE FLGJ"/>
    <property type="match status" value="1"/>
</dbReference>
<dbReference type="EMBL" id="AYYY01000070">
    <property type="protein sequence ID" value="KRM60283.1"/>
    <property type="molecule type" value="Genomic_DNA"/>
</dbReference>
<dbReference type="AlphaFoldDB" id="A0A0R2A852"/>